<evidence type="ECO:0000256" key="1">
    <source>
        <dbReference type="SAM" id="MobiDB-lite"/>
    </source>
</evidence>
<dbReference type="OrthoDB" id="4236662at2"/>
<protein>
    <recommendedName>
        <fullName evidence="2">DUF7848 domain-containing protein</fullName>
    </recommendedName>
</protein>
<gene>
    <name evidence="3" type="ORF">SFRA_030820</name>
</gene>
<organism evidence="3 4">
    <name type="scientific">Streptomyces xinghaiensis</name>
    <dbReference type="NCBI Taxonomy" id="1038928"/>
    <lineage>
        <taxon>Bacteria</taxon>
        <taxon>Bacillati</taxon>
        <taxon>Actinomycetota</taxon>
        <taxon>Actinomycetes</taxon>
        <taxon>Kitasatosporales</taxon>
        <taxon>Streptomycetaceae</taxon>
        <taxon>Streptomyces</taxon>
    </lineage>
</organism>
<feature type="domain" description="DUF7848" evidence="2">
    <location>
        <begin position="1"/>
        <end position="77"/>
    </location>
</feature>
<dbReference type="EMBL" id="JNAD02000021">
    <property type="protein sequence ID" value="RKM90856.1"/>
    <property type="molecule type" value="Genomic_DNA"/>
</dbReference>
<evidence type="ECO:0000259" key="2">
    <source>
        <dbReference type="Pfam" id="PF25232"/>
    </source>
</evidence>
<proteinExistence type="predicted"/>
<dbReference type="AlphaFoldDB" id="A0A3M8EUI4"/>
<dbReference type="Proteomes" id="UP000028058">
    <property type="component" value="Unassembled WGS sequence"/>
</dbReference>
<dbReference type="RefSeq" id="WP_043466520.1">
    <property type="nucleotide sequence ID" value="NZ_CP134822.1"/>
</dbReference>
<name>A0A3M8EUI4_9ACTN</name>
<comment type="caution">
    <text evidence="3">The sequence shown here is derived from an EMBL/GenBank/DDBJ whole genome shotgun (WGS) entry which is preliminary data.</text>
</comment>
<reference evidence="3 4" key="1">
    <citation type="journal article" date="2014" name="Genome Announc.">
        <title>Draft Genome Sequence of Streptomyces fradiae ATCC 19609, a Strain Highly Sensitive to Antibiotics.</title>
        <authorList>
            <person name="Bekker O.B."/>
            <person name="Klimina K.M."/>
            <person name="Vatlin A.A."/>
            <person name="Zakharevich N.V."/>
            <person name="Kasianov A.S."/>
            <person name="Danilenko V.N."/>
        </authorList>
    </citation>
    <scope>NUCLEOTIDE SEQUENCE [LARGE SCALE GENOMIC DNA]</scope>
    <source>
        <strain evidence="3 4">ATCC 19609</strain>
    </source>
</reference>
<keyword evidence="4" id="KW-1185">Reference proteome</keyword>
<dbReference type="InterPro" id="IPR057170">
    <property type="entry name" value="DUF7848"/>
</dbReference>
<feature type="compositionally biased region" description="Basic and acidic residues" evidence="1">
    <location>
        <begin position="80"/>
        <end position="93"/>
    </location>
</feature>
<dbReference type="Pfam" id="PF25232">
    <property type="entry name" value="DUF7848"/>
    <property type="match status" value="1"/>
</dbReference>
<feature type="region of interest" description="Disordered" evidence="1">
    <location>
        <begin position="60"/>
        <end position="93"/>
    </location>
</feature>
<evidence type="ECO:0000313" key="3">
    <source>
        <dbReference type="EMBL" id="RKM90856.1"/>
    </source>
</evidence>
<sequence>MTRSILRAAEWTLGVDIDEEAAQSMSAVCLTCGRQSAASAGDRLAVEVWALKHTGLHPGHRRYKATAETHWRVTPAEGNPYRESDDRHDRADE</sequence>
<evidence type="ECO:0000313" key="4">
    <source>
        <dbReference type="Proteomes" id="UP000028058"/>
    </source>
</evidence>
<accession>A0A3M8EUI4</accession>